<gene>
    <name evidence="5" type="ORF">ACIBG2_31405</name>
</gene>
<proteinExistence type="inferred from homology"/>
<keyword evidence="4" id="KW-0804">Transcription</keyword>
<dbReference type="InterPro" id="IPR036388">
    <property type="entry name" value="WH-like_DNA-bd_sf"/>
</dbReference>
<name>A0ABW7Z167_9ACTN</name>
<dbReference type="EMBL" id="JBITGY010000009">
    <property type="protein sequence ID" value="MFI6501925.1"/>
    <property type="molecule type" value="Genomic_DNA"/>
</dbReference>
<dbReference type="InterPro" id="IPR005650">
    <property type="entry name" value="BlaI_family"/>
</dbReference>
<dbReference type="Pfam" id="PF03965">
    <property type="entry name" value="Penicillinase_R"/>
    <property type="match status" value="1"/>
</dbReference>
<accession>A0ABW7Z167</accession>
<dbReference type="Gene3D" id="6.10.140.850">
    <property type="match status" value="1"/>
</dbReference>
<dbReference type="Gene3D" id="1.10.10.10">
    <property type="entry name" value="Winged helix-like DNA-binding domain superfamily/Winged helix DNA-binding domain"/>
    <property type="match status" value="1"/>
</dbReference>
<keyword evidence="6" id="KW-1185">Reference proteome</keyword>
<evidence type="ECO:0000256" key="4">
    <source>
        <dbReference type="ARBA" id="ARBA00023163"/>
    </source>
</evidence>
<keyword evidence="2" id="KW-0805">Transcription regulation</keyword>
<organism evidence="5 6">
    <name type="scientific">Nonomuraea typhae</name>
    <dbReference type="NCBI Taxonomy" id="2603600"/>
    <lineage>
        <taxon>Bacteria</taxon>
        <taxon>Bacillati</taxon>
        <taxon>Actinomycetota</taxon>
        <taxon>Actinomycetes</taxon>
        <taxon>Streptosporangiales</taxon>
        <taxon>Streptosporangiaceae</taxon>
        <taxon>Nonomuraea</taxon>
    </lineage>
</organism>
<evidence type="ECO:0000313" key="6">
    <source>
        <dbReference type="Proteomes" id="UP001612741"/>
    </source>
</evidence>
<comment type="similarity">
    <text evidence="1">Belongs to the BlaI transcriptional regulatory family.</text>
</comment>
<reference evidence="5 6" key="1">
    <citation type="submission" date="2024-10" db="EMBL/GenBank/DDBJ databases">
        <title>The Natural Products Discovery Center: Release of the First 8490 Sequenced Strains for Exploring Actinobacteria Biosynthetic Diversity.</title>
        <authorList>
            <person name="Kalkreuter E."/>
            <person name="Kautsar S.A."/>
            <person name="Yang D."/>
            <person name="Bader C.D."/>
            <person name="Teijaro C.N."/>
            <person name="Fluegel L."/>
            <person name="Davis C.M."/>
            <person name="Simpson J.R."/>
            <person name="Lauterbach L."/>
            <person name="Steele A.D."/>
            <person name="Gui C."/>
            <person name="Meng S."/>
            <person name="Li G."/>
            <person name="Viehrig K."/>
            <person name="Ye F."/>
            <person name="Su P."/>
            <person name="Kiefer A.F."/>
            <person name="Nichols A."/>
            <person name="Cepeda A.J."/>
            <person name="Yan W."/>
            <person name="Fan B."/>
            <person name="Jiang Y."/>
            <person name="Adhikari A."/>
            <person name="Zheng C.-J."/>
            <person name="Schuster L."/>
            <person name="Cowan T.M."/>
            <person name="Smanski M.J."/>
            <person name="Chevrette M.G."/>
            <person name="De Carvalho L.P.S."/>
            <person name="Shen B."/>
        </authorList>
    </citation>
    <scope>NUCLEOTIDE SEQUENCE [LARGE SCALE GENOMIC DNA]</scope>
    <source>
        <strain evidence="5 6">NPDC050545</strain>
    </source>
</reference>
<dbReference type="RefSeq" id="WP_397086837.1">
    <property type="nucleotide sequence ID" value="NZ_JBITGY010000009.1"/>
</dbReference>
<dbReference type="InterPro" id="IPR036390">
    <property type="entry name" value="WH_DNA-bd_sf"/>
</dbReference>
<protein>
    <submittedName>
        <fullName evidence="5">BlaI/MecI/CopY family transcriptional regulator</fullName>
    </submittedName>
</protein>
<sequence length="124" mass="13950">MASLGSLERAIMDVLWDARKPLLVREVLVRLSEERALAYTTVQTVAERLLKKGLLVRTPYRNAFRYAAAHSRDEHLSRLMLEALAASTDRLPVLARFAQSVEEADALALLEELSRRTGQSRSTT</sequence>
<evidence type="ECO:0000256" key="3">
    <source>
        <dbReference type="ARBA" id="ARBA00023125"/>
    </source>
</evidence>
<dbReference type="Proteomes" id="UP001612741">
    <property type="component" value="Unassembled WGS sequence"/>
</dbReference>
<evidence type="ECO:0000256" key="1">
    <source>
        <dbReference type="ARBA" id="ARBA00011046"/>
    </source>
</evidence>
<keyword evidence="3" id="KW-0238">DNA-binding</keyword>
<evidence type="ECO:0000313" key="5">
    <source>
        <dbReference type="EMBL" id="MFI6501925.1"/>
    </source>
</evidence>
<comment type="caution">
    <text evidence="5">The sequence shown here is derived from an EMBL/GenBank/DDBJ whole genome shotgun (WGS) entry which is preliminary data.</text>
</comment>
<evidence type="ECO:0000256" key="2">
    <source>
        <dbReference type="ARBA" id="ARBA00023015"/>
    </source>
</evidence>
<dbReference type="SUPFAM" id="SSF46785">
    <property type="entry name" value="Winged helix' DNA-binding domain"/>
    <property type="match status" value="1"/>
</dbReference>